<keyword evidence="4" id="KW-1185">Reference proteome</keyword>
<comment type="caution">
    <text evidence="3">The sequence shown here is derived from an EMBL/GenBank/DDBJ whole genome shotgun (WGS) entry which is preliminary data.</text>
</comment>
<dbReference type="GO" id="GO:0045259">
    <property type="term" value="C:proton-transporting ATP synthase complex"/>
    <property type="evidence" value="ECO:0007669"/>
    <property type="project" value="UniProtKB-UniRule"/>
</dbReference>
<organism evidence="3 4">
    <name type="scientific">Marimonas arenosa</name>
    <dbReference type="NCBI Taxonomy" id="1795305"/>
    <lineage>
        <taxon>Bacteria</taxon>
        <taxon>Pseudomonadati</taxon>
        <taxon>Pseudomonadota</taxon>
        <taxon>Alphaproteobacteria</taxon>
        <taxon>Rhodobacterales</taxon>
        <taxon>Paracoccaceae</taxon>
        <taxon>Marimonas</taxon>
    </lineage>
</organism>
<evidence type="ECO:0000256" key="2">
    <source>
        <dbReference type="SAM" id="Phobius"/>
    </source>
</evidence>
<comment type="similarity">
    <text evidence="1">Belongs to the bacterial AtpI family.</text>
</comment>
<dbReference type="InterPro" id="IPR016989">
    <property type="entry name" value="Atp1_alphaprobac"/>
</dbReference>
<feature type="transmembrane region" description="Helical" evidence="2">
    <location>
        <begin position="44"/>
        <end position="62"/>
    </location>
</feature>
<keyword evidence="1" id="KW-0406">Ion transport</keyword>
<dbReference type="InterPro" id="IPR032820">
    <property type="entry name" value="ATPase_put"/>
</dbReference>
<sequence length="110" mass="12281">MSEPDPNERLRALEARIEAAKKAGAPEKRHQDEHYSQAQQGWRMVIELVAGLLIGFGMGFGLDSLFGTIPIFLILFTLLGFVAGVRTMMRTAKEFQAQEMGQAPEDDERT</sequence>
<dbReference type="GO" id="GO:1902600">
    <property type="term" value="P:proton transmembrane transport"/>
    <property type="evidence" value="ECO:0007669"/>
    <property type="project" value="UniProtKB-KW"/>
</dbReference>
<dbReference type="Pfam" id="PF09527">
    <property type="entry name" value="ATPase_gene1"/>
    <property type="match status" value="1"/>
</dbReference>
<feature type="transmembrane region" description="Helical" evidence="2">
    <location>
        <begin position="68"/>
        <end position="85"/>
    </location>
</feature>
<keyword evidence="1" id="KW-0813">Transport</keyword>
<proteinExistence type="inferred from homology"/>
<comment type="function">
    <text evidence="1">A possible function for this protein is to guide the assembly of the membrane sector of the ATPase enzyme complex.</text>
</comment>
<reference evidence="3" key="2">
    <citation type="submission" date="2023-02" db="EMBL/GenBank/DDBJ databases">
        <title>'Rhodoalgimonas zhirmunskyi' gen. nov., isolated from a red alga.</title>
        <authorList>
            <person name="Nedashkovskaya O.I."/>
            <person name="Otstavnykh N.Y."/>
            <person name="Bystritskaya E.P."/>
            <person name="Balabanova L.A."/>
            <person name="Isaeva M.P."/>
        </authorList>
    </citation>
    <scope>NUCLEOTIDE SEQUENCE</scope>
    <source>
        <strain evidence="3">KCTC 52189</strain>
    </source>
</reference>
<dbReference type="EMBL" id="JANHAX010000003">
    <property type="protein sequence ID" value="MDQ2090695.1"/>
    <property type="molecule type" value="Genomic_DNA"/>
</dbReference>
<dbReference type="AlphaFoldDB" id="A0AAE4B4X8"/>
<gene>
    <name evidence="3" type="ORF">NO357_12365</name>
</gene>
<dbReference type="Proteomes" id="UP001226762">
    <property type="component" value="Unassembled WGS sequence"/>
</dbReference>
<name>A0AAE4B4X8_9RHOB</name>
<evidence type="ECO:0000256" key="1">
    <source>
        <dbReference type="PIRNR" id="PIRNR032126"/>
    </source>
</evidence>
<keyword evidence="2" id="KW-0812">Transmembrane</keyword>
<evidence type="ECO:0000313" key="4">
    <source>
        <dbReference type="Proteomes" id="UP001226762"/>
    </source>
</evidence>
<dbReference type="PIRSF" id="PIRSF032126">
    <property type="entry name" value="F0F1_ATP_synthase_subunit_I"/>
    <property type="match status" value="1"/>
</dbReference>
<reference evidence="3" key="1">
    <citation type="submission" date="2022-07" db="EMBL/GenBank/DDBJ databases">
        <authorList>
            <person name="Otstavnykh N."/>
            <person name="Isaeva M."/>
            <person name="Bystritskaya E."/>
        </authorList>
    </citation>
    <scope>NUCLEOTIDE SEQUENCE</scope>
    <source>
        <strain evidence="3">KCTC 52189</strain>
    </source>
</reference>
<keyword evidence="2" id="KW-1133">Transmembrane helix</keyword>
<keyword evidence="1 2" id="KW-0472">Membrane</keyword>
<dbReference type="RefSeq" id="WP_306735964.1">
    <property type="nucleotide sequence ID" value="NZ_JANHAX010000003.1"/>
</dbReference>
<keyword evidence="1" id="KW-0375">Hydrogen ion transport</keyword>
<protein>
    <recommendedName>
        <fullName evidence="1">ATP synthase protein I</fullName>
    </recommendedName>
</protein>
<evidence type="ECO:0000313" key="3">
    <source>
        <dbReference type="EMBL" id="MDQ2090695.1"/>
    </source>
</evidence>
<accession>A0AAE4B4X8</accession>